<keyword evidence="10" id="KW-0464">Manganese</keyword>
<protein>
    <recommendedName>
        <fullName evidence="12">Amine oxidase</fullName>
        <ecNumber evidence="12">1.4.3.-</ecNumber>
    </recommendedName>
</protein>
<feature type="domain" description="Copper amine oxidase N3-terminal" evidence="15">
    <location>
        <begin position="101"/>
        <end position="197"/>
    </location>
</feature>
<dbReference type="InterPro" id="IPR015800">
    <property type="entry name" value="Cu_amine_oxidase_N2"/>
</dbReference>
<evidence type="ECO:0000256" key="1">
    <source>
        <dbReference type="ARBA" id="ARBA00001935"/>
    </source>
</evidence>
<keyword evidence="8 12" id="KW-0560">Oxidoreductase</keyword>
<keyword evidence="6 12" id="KW-0479">Metal-binding</keyword>
<comment type="PTM">
    <text evidence="12">Topaquinone (TPQ) is generated by copper-dependent autoxidation of a specific tyrosyl residue.</text>
</comment>
<feature type="domain" description="Copper amine oxidase N2-terminal" evidence="14">
    <location>
        <begin position="10"/>
        <end position="94"/>
    </location>
</feature>
<keyword evidence="17" id="KW-1185">Reference proteome</keyword>
<dbReference type="PANTHER" id="PTHR10638">
    <property type="entry name" value="COPPER AMINE OXIDASE"/>
    <property type="match status" value="1"/>
</dbReference>
<dbReference type="NCBIfam" id="NF008559">
    <property type="entry name" value="PRK11504.1"/>
    <property type="match status" value="1"/>
</dbReference>
<evidence type="ECO:0000256" key="6">
    <source>
        <dbReference type="ARBA" id="ARBA00022723"/>
    </source>
</evidence>
<feature type="domain" description="Copper amine oxidase catalytic" evidence="13">
    <location>
        <begin position="231"/>
        <end position="632"/>
    </location>
</feature>
<dbReference type="InterPro" id="IPR015798">
    <property type="entry name" value="Cu_amine_oxidase_C"/>
</dbReference>
<dbReference type="RefSeq" id="WP_036437637.1">
    <property type="nucleotide sequence ID" value="NZ_AP022567.1"/>
</dbReference>
<name>A0ABM7HKX3_MYCME</name>
<evidence type="ECO:0000256" key="11">
    <source>
        <dbReference type="ARBA" id="ARBA00048032"/>
    </source>
</evidence>
<dbReference type="Proteomes" id="UP000465622">
    <property type="component" value="Chromosome"/>
</dbReference>
<dbReference type="InterPro" id="IPR049947">
    <property type="entry name" value="Cu_Am_Ox_Cu-bd"/>
</dbReference>
<evidence type="ECO:0000256" key="3">
    <source>
        <dbReference type="ARBA" id="ARBA00001947"/>
    </source>
</evidence>
<keyword evidence="9 12" id="KW-0186">Copper</keyword>
<dbReference type="EMBL" id="AP022567">
    <property type="protein sequence ID" value="BBX31136.1"/>
    <property type="molecule type" value="Genomic_DNA"/>
</dbReference>
<dbReference type="Pfam" id="PF02727">
    <property type="entry name" value="Cu_amine_oxidN2"/>
    <property type="match status" value="1"/>
</dbReference>
<dbReference type="Pfam" id="PF02728">
    <property type="entry name" value="Cu_amine_oxidN3"/>
    <property type="match status" value="1"/>
</dbReference>
<dbReference type="SUPFAM" id="SSF49998">
    <property type="entry name" value="Amine oxidase catalytic domain"/>
    <property type="match status" value="1"/>
</dbReference>
<evidence type="ECO:0000256" key="10">
    <source>
        <dbReference type="ARBA" id="ARBA00023211"/>
    </source>
</evidence>
<comment type="cofactor">
    <cofactor evidence="12">
        <name>Cu cation</name>
        <dbReference type="ChEBI" id="CHEBI:23378"/>
    </cofactor>
    <text evidence="12">Contains 1 topaquinone per subunit.</text>
</comment>
<comment type="catalytic activity">
    <reaction evidence="11">
        <text>a primary methyl amine + O2 + H2O = an aldehyde + H2O2 + NH4(+)</text>
        <dbReference type="Rhea" id="RHEA:16153"/>
        <dbReference type="ChEBI" id="CHEBI:15377"/>
        <dbReference type="ChEBI" id="CHEBI:15379"/>
        <dbReference type="ChEBI" id="CHEBI:16240"/>
        <dbReference type="ChEBI" id="CHEBI:17478"/>
        <dbReference type="ChEBI" id="CHEBI:28938"/>
        <dbReference type="ChEBI" id="CHEBI:228804"/>
        <dbReference type="EC" id="1.4.3.21"/>
    </reaction>
</comment>
<comment type="cofactor">
    <cofactor evidence="3">
        <name>Zn(2+)</name>
        <dbReference type="ChEBI" id="CHEBI:29105"/>
    </cofactor>
</comment>
<evidence type="ECO:0000256" key="12">
    <source>
        <dbReference type="RuleBase" id="RU000672"/>
    </source>
</evidence>
<dbReference type="Gene3D" id="2.70.98.20">
    <property type="entry name" value="Copper amine oxidase, catalytic domain"/>
    <property type="match status" value="1"/>
</dbReference>
<gene>
    <name evidence="16" type="ORF">MMAGJ_04180</name>
</gene>
<evidence type="ECO:0000256" key="9">
    <source>
        <dbReference type="ARBA" id="ARBA00023008"/>
    </source>
</evidence>
<dbReference type="SUPFAM" id="SSF54416">
    <property type="entry name" value="Amine oxidase N-terminal region"/>
    <property type="match status" value="2"/>
</dbReference>
<keyword evidence="7 12" id="KW-0801">TPQ</keyword>
<comment type="cofactor">
    <cofactor evidence="2">
        <name>Mn(2+)</name>
        <dbReference type="ChEBI" id="CHEBI:29035"/>
    </cofactor>
</comment>
<evidence type="ECO:0000256" key="4">
    <source>
        <dbReference type="ARBA" id="ARBA00007983"/>
    </source>
</evidence>
<evidence type="ECO:0000256" key="2">
    <source>
        <dbReference type="ARBA" id="ARBA00001936"/>
    </source>
</evidence>
<evidence type="ECO:0000256" key="5">
    <source>
        <dbReference type="ARBA" id="ARBA00011738"/>
    </source>
</evidence>
<dbReference type="Pfam" id="PF01179">
    <property type="entry name" value="Cu_amine_oxid"/>
    <property type="match status" value="1"/>
</dbReference>
<dbReference type="Gene3D" id="3.10.450.40">
    <property type="match status" value="2"/>
</dbReference>
<organism evidence="16 17">
    <name type="scientific">Mycolicibacterium mageritense</name>
    <name type="common">Mycobacterium mageritense</name>
    <dbReference type="NCBI Taxonomy" id="53462"/>
    <lineage>
        <taxon>Bacteria</taxon>
        <taxon>Bacillati</taxon>
        <taxon>Actinomycetota</taxon>
        <taxon>Actinomycetes</taxon>
        <taxon>Mycobacteriales</taxon>
        <taxon>Mycobacteriaceae</taxon>
        <taxon>Mycolicibacterium</taxon>
    </lineage>
</organism>
<dbReference type="InterPro" id="IPR015802">
    <property type="entry name" value="Cu_amine_oxidase_N3"/>
</dbReference>
<dbReference type="PANTHER" id="PTHR10638:SF86">
    <property type="entry name" value="COPPER AMINE OXIDASE 1-RELATED"/>
    <property type="match status" value="1"/>
</dbReference>
<comment type="subunit">
    <text evidence="5">Homodimer.</text>
</comment>
<evidence type="ECO:0000256" key="7">
    <source>
        <dbReference type="ARBA" id="ARBA00022772"/>
    </source>
</evidence>
<accession>A0ABM7HKX3</accession>
<proteinExistence type="inferred from homology"/>
<evidence type="ECO:0000313" key="17">
    <source>
        <dbReference type="Proteomes" id="UP000465622"/>
    </source>
</evidence>
<evidence type="ECO:0000259" key="14">
    <source>
        <dbReference type="Pfam" id="PF02727"/>
    </source>
</evidence>
<comment type="cofactor">
    <cofactor evidence="1">
        <name>Cu cation</name>
        <dbReference type="ChEBI" id="CHEBI:23378"/>
    </cofactor>
</comment>
<evidence type="ECO:0000256" key="8">
    <source>
        <dbReference type="ARBA" id="ARBA00023002"/>
    </source>
</evidence>
<evidence type="ECO:0000259" key="15">
    <source>
        <dbReference type="Pfam" id="PF02728"/>
    </source>
</evidence>
<evidence type="ECO:0000313" key="16">
    <source>
        <dbReference type="EMBL" id="BBX31136.1"/>
    </source>
</evidence>
<comment type="similarity">
    <text evidence="4 12">Belongs to the copper/topaquinone oxidase family.</text>
</comment>
<dbReference type="InterPro" id="IPR036460">
    <property type="entry name" value="Cu_amine_oxidase_C_sf"/>
</dbReference>
<dbReference type="InterPro" id="IPR000269">
    <property type="entry name" value="Cu_amine_oxidase"/>
</dbReference>
<dbReference type="InterPro" id="IPR016182">
    <property type="entry name" value="Cu_amine_oxidase_N-reg"/>
</dbReference>
<dbReference type="EC" id="1.4.3.-" evidence="12"/>
<sequence>MTDTIVQTFHPLDPLGEDEFRRAAAIVRRDRGVDERWRFTSIELAEPDKQQLAAYDAAGTMPDRQAIVVCLHRDSNSTYKATVSLTGDVVLTWTHLPGVQPNFTVDEWDECDRAMRTHPDVIAALARRGVTDLDTVFMDVWTYGDILIPDRYQGRRLGWTDTWVRSPGGENIYAQHLRGFHCIVDMNSMELLEIEEGDPIDLPEVMAEYRPEVVPAQLRDSSTRPPLKPLDITQSEGPSFTIEGNRLEWQNWSLRVGFNYREGMTLHTVRYNDHGTVRPIAHRMSFAEMAVPYRDHCPDHYRRTAFDIGEWGIGFMTTSLELGCDCLGEIRYLDAVLHNTKGEPYTIRNAICIHEEDNAVLWKHVEHGGTADVRRMRRLTVSSHMTVANYEYLVYWRFYQDGNIECEVRATGLMVTTALREGEEHPHGILVDNRTYAPIHQHFLTARLDLDIDGSGNTVYATETETEPIGPDNPYGLSLRQKNTPLRTEEEGKQDFNWETQRAWKVVNENVTNGLGTHPSYKLVPGAAFPHMFDPASPIFRRAEAIAHTVWVTPNHPDERWPSGEFVNQSGPSLGLPEWTAANRSIENTDVVVWYTFGIHHIPRPEEWPIMPVDVCSFWLKPAGFFDRNPALDVQPTPPAACHHHN</sequence>
<reference evidence="16 17" key="1">
    <citation type="journal article" date="2019" name="Emerg. Microbes Infect.">
        <title>Comprehensive subspecies identification of 175 nontuberculous mycobacteria species based on 7547 genomic profiles.</title>
        <authorList>
            <person name="Matsumoto Y."/>
            <person name="Kinjo T."/>
            <person name="Motooka D."/>
            <person name="Nabeya D."/>
            <person name="Jung N."/>
            <person name="Uechi K."/>
            <person name="Horii T."/>
            <person name="Iida T."/>
            <person name="Fujita J."/>
            <person name="Nakamura S."/>
        </authorList>
    </citation>
    <scope>NUCLEOTIDE SEQUENCE [LARGE SCALE GENOMIC DNA]</scope>
    <source>
        <strain evidence="16 17">JCM 12375</strain>
    </source>
</reference>
<dbReference type="PROSITE" id="PS01165">
    <property type="entry name" value="COPPER_AMINE_OXID_2"/>
    <property type="match status" value="1"/>
</dbReference>
<evidence type="ECO:0000259" key="13">
    <source>
        <dbReference type="Pfam" id="PF01179"/>
    </source>
</evidence>